<dbReference type="GO" id="GO:0006644">
    <property type="term" value="P:phospholipid metabolic process"/>
    <property type="evidence" value="ECO:0007669"/>
    <property type="project" value="InterPro"/>
</dbReference>
<feature type="transmembrane region" description="Helical" evidence="1">
    <location>
        <begin position="20"/>
        <end position="38"/>
    </location>
</feature>
<reference evidence="3" key="2">
    <citation type="submission" date="2021-02" db="EMBL/GenBank/DDBJ databases">
        <authorList>
            <person name="Kimball J.A."/>
            <person name="Haas M.W."/>
            <person name="Macchietto M."/>
            <person name="Kono T."/>
            <person name="Duquette J."/>
            <person name="Shao M."/>
        </authorList>
    </citation>
    <scope>NUCLEOTIDE SEQUENCE</scope>
    <source>
        <tissue evidence="3">Fresh leaf tissue</tissue>
    </source>
</reference>
<dbReference type="OrthoDB" id="10030083at2759"/>
<dbReference type="GO" id="GO:0016020">
    <property type="term" value="C:membrane"/>
    <property type="evidence" value="ECO:0007669"/>
    <property type="project" value="TreeGrafter"/>
</dbReference>
<dbReference type="InterPro" id="IPR000326">
    <property type="entry name" value="PAP2/HPO"/>
</dbReference>
<dbReference type="GO" id="GO:0008195">
    <property type="term" value="F:phosphatidate phosphatase activity"/>
    <property type="evidence" value="ECO:0007669"/>
    <property type="project" value="TreeGrafter"/>
</dbReference>
<dbReference type="AlphaFoldDB" id="A0A8J5VNM5"/>
<accession>A0A8J5VNM5</accession>
<evidence type="ECO:0000256" key="1">
    <source>
        <dbReference type="SAM" id="Phobius"/>
    </source>
</evidence>
<comment type="caution">
    <text evidence="3">The sequence shown here is derived from an EMBL/GenBank/DDBJ whole genome shotgun (WGS) entry which is preliminary data.</text>
</comment>
<keyword evidence="1" id="KW-1133">Transmembrane helix</keyword>
<dbReference type="PANTHER" id="PTHR10165:SF203">
    <property type="entry name" value="LIPID PHOSPHATE PHOSPHATASE 3, CHLOROPLASTIC-RELATED"/>
    <property type="match status" value="1"/>
</dbReference>
<evidence type="ECO:0000313" key="3">
    <source>
        <dbReference type="EMBL" id="KAG8065101.1"/>
    </source>
</evidence>
<gene>
    <name evidence="3" type="ORF">GUJ93_ZPchr0004g39769</name>
</gene>
<keyword evidence="1" id="KW-0472">Membrane</keyword>
<keyword evidence="4" id="KW-1185">Reference proteome</keyword>
<feature type="domain" description="Phosphatidic acid phosphatase type 2/haloperoxidase" evidence="2">
    <location>
        <begin position="24"/>
        <end position="157"/>
    </location>
</feature>
<dbReference type="InterPro" id="IPR043216">
    <property type="entry name" value="PAP-like"/>
</dbReference>
<dbReference type="Proteomes" id="UP000729402">
    <property type="component" value="Unassembled WGS sequence"/>
</dbReference>
<proteinExistence type="predicted"/>
<sequence length="165" mass="18309">MWSKPSVSGDAVASIALLDLPRGVLFSVLITAVVTTVLKNAVGRPRPDLFWQCFPDGKQVEFPDMFLYDQVTGGVICHGEENFLKDGCKSFASGHTSWSFTRLGFLSVYLSGKIKVFDCQGRCVCWCPSRIYHGDALLFALLSSSITSSRLGTRTHTYTWLRNCK</sequence>
<reference evidence="3" key="1">
    <citation type="journal article" date="2021" name="bioRxiv">
        <title>Whole Genome Assembly and Annotation of Northern Wild Rice, Zizania palustris L., Supports a Whole Genome Duplication in the Zizania Genus.</title>
        <authorList>
            <person name="Haas M."/>
            <person name="Kono T."/>
            <person name="Macchietto M."/>
            <person name="Millas R."/>
            <person name="McGilp L."/>
            <person name="Shao M."/>
            <person name="Duquette J."/>
            <person name="Hirsch C.N."/>
            <person name="Kimball J."/>
        </authorList>
    </citation>
    <scope>NUCLEOTIDE SEQUENCE</scope>
    <source>
        <tissue evidence="3">Fresh leaf tissue</tissue>
    </source>
</reference>
<dbReference type="GO" id="GO:0046839">
    <property type="term" value="P:phospholipid dephosphorylation"/>
    <property type="evidence" value="ECO:0007669"/>
    <property type="project" value="TreeGrafter"/>
</dbReference>
<keyword evidence="1" id="KW-0812">Transmembrane</keyword>
<evidence type="ECO:0000313" key="4">
    <source>
        <dbReference type="Proteomes" id="UP000729402"/>
    </source>
</evidence>
<name>A0A8J5VNM5_ZIZPA</name>
<dbReference type="PANTHER" id="PTHR10165">
    <property type="entry name" value="LIPID PHOSPHATE PHOSPHATASE"/>
    <property type="match status" value="1"/>
</dbReference>
<protein>
    <recommendedName>
        <fullName evidence="2">Phosphatidic acid phosphatase type 2/haloperoxidase domain-containing protein</fullName>
    </recommendedName>
</protein>
<dbReference type="Pfam" id="PF01569">
    <property type="entry name" value="PAP2"/>
    <property type="match status" value="1"/>
</dbReference>
<dbReference type="EMBL" id="JAAALK010000285">
    <property type="protein sequence ID" value="KAG8065101.1"/>
    <property type="molecule type" value="Genomic_DNA"/>
</dbReference>
<evidence type="ECO:0000259" key="2">
    <source>
        <dbReference type="Pfam" id="PF01569"/>
    </source>
</evidence>
<organism evidence="3 4">
    <name type="scientific">Zizania palustris</name>
    <name type="common">Northern wild rice</name>
    <dbReference type="NCBI Taxonomy" id="103762"/>
    <lineage>
        <taxon>Eukaryota</taxon>
        <taxon>Viridiplantae</taxon>
        <taxon>Streptophyta</taxon>
        <taxon>Embryophyta</taxon>
        <taxon>Tracheophyta</taxon>
        <taxon>Spermatophyta</taxon>
        <taxon>Magnoliopsida</taxon>
        <taxon>Liliopsida</taxon>
        <taxon>Poales</taxon>
        <taxon>Poaceae</taxon>
        <taxon>BOP clade</taxon>
        <taxon>Oryzoideae</taxon>
        <taxon>Oryzeae</taxon>
        <taxon>Zizaniinae</taxon>
        <taxon>Zizania</taxon>
    </lineage>
</organism>